<evidence type="ECO:0000259" key="2">
    <source>
        <dbReference type="Pfam" id="PF00171"/>
    </source>
</evidence>
<dbReference type="EMBL" id="QUSF01000849">
    <property type="protein sequence ID" value="RLV73118.1"/>
    <property type="molecule type" value="Genomic_DNA"/>
</dbReference>
<feature type="domain" description="Aldehyde dehydrogenase" evidence="2">
    <location>
        <begin position="104"/>
        <end position="190"/>
    </location>
</feature>
<dbReference type="PANTHER" id="PTHR11699">
    <property type="entry name" value="ALDEHYDE DEHYDROGENASE-RELATED"/>
    <property type="match status" value="1"/>
</dbReference>
<feature type="compositionally biased region" description="Gly residues" evidence="1">
    <location>
        <begin position="228"/>
        <end position="239"/>
    </location>
</feature>
<proteinExistence type="predicted"/>
<dbReference type="OrthoDB" id="9217125at2759"/>
<sequence length="568" mass="57921">MPFDPLPLVTADDPGNPELAQAVAAARRAAPGWGRLPGASRARVLREAAAALPGGPGTPGDGDGGDADRNLQGALLRWAARLERGGGAVQVGVVKGAGGRWDVPGGRALLARRPLGVLGVAWGWPRPLALQLLLPALALGNALVVVAPPVGASSAQRLRKALVAAGLPGGVLTVLSGNSRGSGSGLARHHPDGLWLCGGDALSPSVLLMSAHPGLRLGLCCERPSRLGGPGGTRGGSGAGPSPRRRAGAGAALHPPPLSLASGGRSLRVPPEPPKSAGISDLTLCPQPRDPHQNKLLRAAAAVTSLFSGGLGWSRAGAGGRMFWGCPAPHVPGRPGPPPTLGAAAPKALPGRAGGPERRSSRGIRGGVPGVRKGRPGVRGVGGGGSGRPAALTSSVPLSLSAAAPPRPEGFRRGSWGWLRERSRVPVCRPRLRTAMDLPPLRSALVPFLFLLAVPTPSSCCSFSFNPISSTFSAHLNNLVRPPLPGHPPAHPSTPPDLRDSHGTSRDPLIPKRFPCASLPRPPNSLIPQGRPRPGSRKPSDRTPSPPKCRWGPPECPPQPSGLLLGTP</sequence>
<feature type="region of interest" description="Disordered" evidence="1">
    <location>
        <begin position="330"/>
        <end position="393"/>
    </location>
</feature>
<feature type="compositionally biased region" description="Gly residues" evidence="1">
    <location>
        <begin position="377"/>
        <end position="387"/>
    </location>
</feature>
<dbReference type="AlphaFoldDB" id="A0A3L8R0K2"/>
<evidence type="ECO:0000313" key="3">
    <source>
        <dbReference type="EMBL" id="RLV73118.1"/>
    </source>
</evidence>
<comment type="caution">
    <text evidence="3">The sequence shown here is derived from an EMBL/GenBank/DDBJ whole genome shotgun (WGS) entry which is preliminary data.</text>
</comment>
<dbReference type="InterPro" id="IPR015590">
    <property type="entry name" value="Aldehyde_DH_dom"/>
</dbReference>
<evidence type="ECO:0000256" key="1">
    <source>
        <dbReference type="SAM" id="MobiDB-lite"/>
    </source>
</evidence>
<accession>A0A3L8R0K2</accession>
<dbReference type="GO" id="GO:0016491">
    <property type="term" value="F:oxidoreductase activity"/>
    <property type="evidence" value="ECO:0007669"/>
    <property type="project" value="InterPro"/>
</dbReference>
<feature type="compositionally biased region" description="Pro residues" evidence="1">
    <location>
        <begin position="330"/>
        <end position="340"/>
    </location>
</feature>
<organism evidence="3 4">
    <name type="scientific">Chloebia gouldiae</name>
    <name type="common">Gouldian finch</name>
    <name type="synonym">Erythrura gouldiae</name>
    <dbReference type="NCBI Taxonomy" id="44316"/>
    <lineage>
        <taxon>Eukaryota</taxon>
        <taxon>Metazoa</taxon>
        <taxon>Chordata</taxon>
        <taxon>Craniata</taxon>
        <taxon>Vertebrata</taxon>
        <taxon>Euteleostomi</taxon>
        <taxon>Archelosauria</taxon>
        <taxon>Archosauria</taxon>
        <taxon>Dinosauria</taxon>
        <taxon>Saurischia</taxon>
        <taxon>Theropoda</taxon>
        <taxon>Coelurosauria</taxon>
        <taxon>Aves</taxon>
        <taxon>Neognathae</taxon>
        <taxon>Neoaves</taxon>
        <taxon>Telluraves</taxon>
        <taxon>Australaves</taxon>
        <taxon>Passeriformes</taxon>
        <taxon>Passeroidea</taxon>
        <taxon>Passeridae</taxon>
        <taxon>Chloebia</taxon>
    </lineage>
</organism>
<gene>
    <name evidence="3" type="ORF">DV515_00017234</name>
</gene>
<feature type="region of interest" description="Disordered" evidence="1">
    <location>
        <begin position="480"/>
        <end position="568"/>
    </location>
</feature>
<dbReference type="InterPro" id="IPR016162">
    <property type="entry name" value="Ald_DH_N"/>
</dbReference>
<dbReference type="InterPro" id="IPR016161">
    <property type="entry name" value="Ald_DH/histidinol_DH"/>
</dbReference>
<feature type="compositionally biased region" description="Pro residues" evidence="1">
    <location>
        <begin position="482"/>
        <end position="495"/>
    </location>
</feature>
<protein>
    <recommendedName>
        <fullName evidence="2">Aldehyde dehydrogenase domain-containing protein</fullName>
    </recommendedName>
</protein>
<dbReference type="SUPFAM" id="SSF53720">
    <property type="entry name" value="ALDH-like"/>
    <property type="match status" value="1"/>
</dbReference>
<feature type="region of interest" description="Disordered" evidence="1">
    <location>
        <begin position="228"/>
        <end position="283"/>
    </location>
</feature>
<dbReference type="Pfam" id="PF00171">
    <property type="entry name" value="Aldedh"/>
    <property type="match status" value="1"/>
</dbReference>
<reference evidence="3 4" key="1">
    <citation type="journal article" date="2018" name="Proc. R. Soc. B">
        <title>A non-coding region near Follistatin controls head colour polymorphism in the Gouldian finch.</title>
        <authorList>
            <person name="Toomey M.B."/>
            <person name="Marques C.I."/>
            <person name="Andrade P."/>
            <person name="Araujo P.M."/>
            <person name="Sabatino S."/>
            <person name="Gazda M.A."/>
            <person name="Afonso S."/>
            <person name="Lopes R.J."/>
            <person name="Corbo J.C."/>
            <person name="Carneiro M."/>
        </authorList>
    </citation>
    <scope>NUCLEOTIDE SEQUENCE [LARGE SCALE GENOMIC DNA]</scope>
    <source>
        <strain evidence="3">Red01</strain>
        <tissue evidence="3">Muscle</tissue>
    </source>
</reference>
<feature type="compositionally biased region" description="Low complexity" evidence="1">
    <location>
        <begin position="341"/>
        <end position="351"/>
    </location>
</feature>
<keyword evidence="4" id="KW-1185">Reference proteome</keyword>
<name>A0A3L8R0K2_CHLGU</name>
<evidence type="ECO:0000313" key="4">
    <source>
        <dbReference type="Proteomes" id="UP000276834"/>
    </source>
</evidence>
<feature type="compositionally biased region" description="Low complexity" evidence="1">
    <location>
        <begin position="248"/>
        <end position="264"/>
    </location>
</feature>
<dbReference type="Gene3D" id="3.40.605.10">
    <property type="entry name" value="Aldehyde Dehydrogenase, Chain A, domain 1"/>
    <property type="match status" value="2"/>
</dbReference>
<dbReference type="Proteomes" id="UP000276834">
    <property type="component" value="Unassembled WGS sequence"/>
</dbReference>